<evidence type="ECO:0000256" key="2">
    <source>
        <dbReference type="ARBA" id="ARBA00022840"/>
    </source>
</evidence>
<dbReference type="InterPro" id="IPR041222">
    <property type="entry name" value="PriA_3primeBD"/>
</dbReference>
<dbReference type="GO" id="GO:0005524">
    <property type="term" value="F:ATP binding"/>
    <property type="evidence" value="ECO:0007669"/>
    <property type="project" value="UniProtKB-KW"/>
</dbReference>
<dbReference type="Pfam" id="PF17764">
    <property type="entry name" value="PriA_3primeBD"/>
    <property type="match status" value="1"/>
</dbReference>
<reference evidence="5" key="1">
    <citation type="submission" date="2018-05" db="EMBL/GenBank/DDBJ databases">
        <authorList>
            <person name="Lanie J.A."/>
            <person name="Ng W.-L."/>
            <person name="Kazmierczak K.M."/>
            <person name="Andrzejewski T.M."/>
            <person name="Davidsen T.M."/>
            <person name="Wayne K.J."/>
            <person name="Tettelin H."/>
            <person name="Glass J.I."/>
            <person name="Rusch D."/>
            <person name="Podicherti R."/>
            <person name="Tsui H.-C.T."/>
            <person name="Winkler M.E."/>
        </authorList>
    </citation>
    <scope>NUCLEOTIDE SEQUENCE</scope>
</reference>
<accession>A0A383B7N2</accession>
<dbReference type="GO" id="GO:0006302">
    <property type="term" value="P:double-strand break repair"/>
    <property type="evidence" value="ECO:0007669"/>
    <property type="project" value="TreeGrafter"/>
</dbReference>
<evidence type="ECO:0000256" key="1">
    <source>
        <dbReference type="ARBA" id="ARBA00022741"/>
    </source>
</evidence>
<evidence type="ECO:0000313" key="5">
    <source>
        <dbReference type="EMBL" id="SVE15861.1"/>
    </source>
</evidence>
<gene>
    <name evidence="5" type="ORF">METZ01_LOCUS468715</name>
</gene>
<dbReference type="GO" id="GO:0006310">
    <property type="term" value="P:DNA recombination"/>
    <property type="evidence" value="ECO:0007669"/>
    <property type="project" value="TreeGrafter"/>
</dbReference>
<dbReference type="GO" id="GO:0043138">
    <property type="term" value="F:3'-5' DNA helicase activity"/>
    <property type="evidence" value="ECO:0007669"/>
    <property type="project" value="TreeGrafter"/>
</dbReference>
<dbReference type="EMBL" id="UINC01198070">
    <property type="protein sequence ID" value="SVE15861.1"/>
    <property type="molecule type" value="Genomic_DNA"/>
</dbReference>
<protein>
    <recommendedName>
        <fullName evidence="4">Primosomal protein N' 3' DNA-binding domain-containing protein</fullName>
    </recommendedName>
</protein>
<evidence type="ECO:0000256" key="3">
    <source>
        <dbReference type="ARBA" id="ARBA00023125"/>
    </source>
</evidence>
<dbReference type="GO" id="GO:0006270">
    <property type="term" value="P:DNA replication initiation"/>
    <property type="evidence" value="ECO:0007669"/>
    <property type="project" value="TreeGrafter"/>
</dbReference>
<feature type="domain" description="Primosomal protein N' 3' DNA-binding" evidence="4">
    <location>
        <begin position="6"/>
        <end position="103"/>
    </location>
</feature>
<dbReference type="PANTHER" id="PTHR30580:SF0">
    <property type="entry name" value="PRIMOSOMAL PROTEIN N"/>
    <property type="match status" value="1"/>
</dbReference>
<name>A0A383B7N2_9ZZZZ</name>
<evidence type="ECO:0000259" key="4">
    <source>
        <dbReference type="Pfam" id="PF17764"/>
    </source>
</evidence>
<organism evidence="5">
    <name type="scientific">marine metagenome</name>
    <dbReference type="NCBI Taxonomy" id="408172"/>
    <lineage>
        <taxon>unclassified sequences</taxon>
        <taxon>metagenomes</taxon>
        <taxon>ecological metagenomes</taxon>
    </lineage>
</organism>
<keyword evidence="1" id="KW-0547">Nucleotide-binding</keyword>
<keyword evidence="3" id="KW-0238">DNA-binding</keyword>
<dbReference type="PANTHER" id="PTHR30580">
    <property type="entry name" value="PRIMOSOMAL PROTEIN N"/>
    <property type="match status" value="1"/>
</dbReference>
<dbReference type="AlphaFoldDB" id="A0A383B7N2"/>
<sequence>MNRLVKVAIPVSRLDLLTYRVPDGMEMPKVGARVIVPLGGRVLTACVIIDNVENPELAPDIIKDVLGVLDVQTFIPLEVLHLARWTAEYYLSSTGDVLTTAMPPGGWKKISRLARLSEHG</sequence>
<keyword evidence="2" id="KW-0067">ATP-binding</keyword>
<dbReference type="GO" id="GO:0003677">
    <property type="term" value="F:DNA binding"/>
    <property type="evidence" value="ECO:0007669"/>
    <property type="project" value="UniProtKB-KW"/>
</dbReference>
<feature type="non-terminal residue" evidence="5">
    <location>
        <position position="120"/>
    </location>
</feature>
<dbReference type="InterPro" id="IPR042115">
    <property type="entry name" value="PriA_3primeBD_sf"/>
</dbReference>
<proteinExistence type="predicted"/>
<dbReference type="Gene3D" id="3.40.1440.60">
    <property type="entry name" value="PriA, 3(prime) DNA-binding domain"/>
    <property type="match status" value="1"/>
</dbReference>